<feature type="transmembrane region" description="Helical" evidence="2">
    <location>
        <begin position="28"/>
        <end position="45"/>
    </location>
</feature>
<evidence type="ECO:0000256" key="2">
    <source>
        <dbReference type="SAM" id="Phobius"/>
    </source>
</evidence>
<keyword evidence="2" id="KW-1133">Transmembrane helix</keyword>
<proteinExistence type="inferred from homology"/>
<protein>
    <submittedName>
        <fullName evidence="3">Small basic protein</fullName>
    </submittedName>
</protein>
<dbReference type="OrthoDB" id="9812056at2"/>
<keyword evidence="1 2" id="KW-0812">Transmembrane</keyword>
<comment type="subcellular location">
    <subcellularLocation>
        <location evidence="1">Cell membrane</location>
        <topology evidence="1">Multi-pass membrane protein</topology>
    </subcellularLocation>
</comment>
<dbReference type="InterPro" id="IPR009709">
    <property type="entry name" value="DUF1290"/>
</dbReference>
<evidence type="ECO:0000256" key="1">
    <source>
        <dbReference type="PIRNR" id="PIRNR018579"/>
    </source>
</evidence>
<comment type="similarity">
    <text evidence="1">Belongs to the sbp family.</text>
</comment>
<feature type="transmembrane region" description="Helical" evidence="2">
    <location>
        <begin position="57"/>
        <end position="74"/>
    </location>
</feature>
<evidence type="ECO:0000313" key="3">
    <source>
        <dbReference type="EMBL" id="TCL72317.1"/>
    </source>
</evidence>
<comment type="caution">
    <text evidence="3">The sequence shown here is derived from an EMBL/GenBank/DDBJ whole genome shotgun (WGS) entry which is preliminary data.</text>
</comment>
<feature type="transmembrane region" description="Helical" evidence="2">
    <location>
        <begin position="80"/>
        <end position="98"/>
    </location>
</feature>
<dbReference type="AlphaFoldDB" id="A0A4V2QFK8"/>
<dbReference type="Pfam" id="PF06947">
    <property type="entry name" value="DUF1290"/>
    <property type="match status" value="1"/>
</dbReference>
<sequence length="123" mass="13631">MFVIIGAILGVLLGLLLPYDIPVNWVKYSAIAILAALDAIFGGLRAQLERKFSLNQFISSFFTNTALAALLAYLGDILGVDIYVGAVVAFSIRLFQNLSMIRRAIFDRFQWHNGLDNQHGKDV</sequence>
<gene>
    <name evidence="3" type="ORF">EDC14_100625</name>
</gene>
<keyword evidence="1 2" id="KW-0472">Membrane</keyword>
<accession>A0A4V2QFK8</accession>
<dbReference type="EMBL" id="SLUN01000006">
    <property type="protein sequence ID" value="TCL72317.1"/>
    <property type="molecule type" value="Genomic_DNA"/>
</dbReference>
<dbReference type="PIRSF" id="PIRSF018579">
    <property type="entry name" value="Sbp"/>
    <property type="match status" value="1"/>
</dbReference>
<keyword evidence="1" id="KW-1003">Cell membrane</keyword>
<organism evidence="3 4">
    <name type="scientific">Hydrogenispora ethanolica</name>
    <dbReference type="NCBI Taxonomy" id="1082276"/>
    <lineage>
        <taxon>Bacteria</taxon>
        <taxon>Bacillati</taxon>
        <taxon>Bacillota</taxon>
        <taxon>Hydrogenispora</taxon>
    </lineage>
</organism>
<dbReference type="GO" id="GO:0005886">
    <property type="term" value="C:plasma membrane"/>
    <property type="evidence" value="ECO:0007669"/>
    <property type="project" value="UniProtKB-SubCell"/>
</dbReference>
<dbReference type="Proteomes" id="UP000295008">
    <property type="component" value="Unassembled WGS sequence"/>
</dbReference>
<reference evidence="3 4" key="1">
    <citation type="submission" date="2019-03" db="EMBL/GenBank/DDBJ databases">
        <title>Genomic Encyclopedia of Type Strains, Phase IV (KMG-IV): sequencing the most valuable type-strain genomes for metagenomic binning, comparative biology and taxonomic classification.</title>
        <authorList>
            <person name="Goeker M."/>
        </authorList>
    </citation>
    <scope>NUCLEOTIDE SEQUENCE [LARGE SCALE GENOMIC DNA]</scope>
    <source>
        <strain evidence="3 4">LX-B</strain>
    </source>
</reference>
<evidence type="ECO:0000313" key="4">
    <source>
        <dbReference type="Proteomes" id="UP000295008"/>
    </source>
</evidence>
<keyword evidence="4" id="KW-1185">Reference proteome</keyword>
<dbReference type="RefSeq" id="WP_132013530.1">
    <property type="nucleotide sequence ID" value="NZ_SLUN01000006.1"/>
</dbReference>
<name>A0A4V2QFK8_HYDET</name>